<accession>A0A939F1Q7</accession>
<sequence length="190" mass="20509">MGPPPSTAAGYAAAAVEQQLRYALLIVSGLLLLGGFALLREQLKASKENLYSLLGQTMLSVALPLFILNMLYWHSYLVEAFQGFGPTDSRPAWYGPLRSLFRAISAVEVALLYLATVAFAISLRVVGWLSPASSWLYGFFGLLGTVLAVLPASMPEPIVTASFVVSVPAIPLIMPYLIGIQLLRHLGNDK</sequence>
<evidence type="ECO:0000256" key="1">
    <source>
        <dbReference type="SAM" id="Phobius"/>
    </source>
</evidence>
<dbReference type="Proteomes" id="UP000664144">
    <property type="component" value="Unassembled WGS sequence"/>
</dbReference>
<proteinExistence type="predicted"/>
<comment type="caution">
    <text evidence="2">The sequence shown here is derived from an EMBL/GenBank/DDBJ whole genome shotgun (WGS) entry which is preliminary data.</text>
</comment>
<feature type="transmembrane region" description="Helical" evidence="1">
    <location>
        <begin position="20"/>
        <end position="39"/>
    </location>
</feature>
<protein>
    <submittedName>
        <fullName evidence="2">Uncharacterized protein</fullName>
    </submittedName>
</protein>
<dbReference type="EMBL" id="JAFLQZ010000023">
    <property type="protein sequence ID" value="MBO0360742.1"/>
    <property type="molecule type" value="Genomic_DNA"/>
</dbReference>
<keyword evidence="1" id="KW-0812">Transmembrane</keyword>
<keyword evidence="1" id="KW-0472">Membrane</keyword>
<name>A0A939F1Q7_9BACT</name>
<evidence type="ECO:0000313" key="2">
    <source>
        <dbReference type="EMBL" id="MBO0360742.1"/>
    </source>
</evidence>
<feature type="transmembrane region" description="Helical" evidence="1">
    <location>
        <begin position="135"/>
        <end position="152"/>
    </location>
</feature>
<keyword evidence="3" id="KW-1185">Reference proteome</keyword>
<feature type="transmembrane region" description="Helical" evidence="1">
    <location>
        <begin position="158"/>
        <end position="183"/>
    </location>
</feature>
<feature type="transmembrane region" description="Helical" evidence="1">
    <location>
        <begin position="100"/>
        <end position="123"/>
    </location>
</feature>
<keyword evidence="1" id="KW-1133">Transmembrane helix</keyword>
<evidence type="ECO:0000313" key="3">
    <source>
        <dbReference type="Proteomes" id="UP000664144"/>
    </source>
</evidence>
<gene>
    <name evidence="2" type="ORF">J0X19_22465</name>
</gene>
<feature type="transmembrane region" description="Helical" evidence="1">
    <location>
        <begin position="51"/>
        <end position="73"/>
    </location>
</feature>
<dbReference type="AlphaFoldDB" id="A0A939F1Q7"/>
<organism evidence="2 3">
    <name type="scientific">Hymenobacter telluris</name>
    <dbReference type="NCBI Taxonomy" id="2816474"/>
    <lineage>
        <taxon>Bacteria</taxon>
        <taxon>Pseudomonadati</taxon>
        <taxon>Bacteroidota</taxon>
        <taxon>Cytophagia</taxon>
        <taxon>Cytophagales</taxon>
        <taxon>Hymenobacteraceae</taxon>
        <taxon>Hymenobacter</taxon>
    </lineage>
</organism>
<reference evidence="2" key="1">
    <citation type="submission" date="2021-03" db="EMBL/GenBank/DDBJ databases">
        <authorList>
            <person name="Kim M.K."/>
        </authorList>
    </citation>
    <scope>NUCLEOTIDE SEQUENCE</scope>
    <source>
        <strain evidence="2">BT186</strain>
    </source>
</reference>